<dbReference type="AlphaFoldDB" id="A0AAV8ZVG5"/>
<sequence length="235" mass="27870">MDVIFETIRDGKEYEIEVWFFATVLEMKEKVQKYIGIPISEQTLIFDGIFMLNEHDTEYYGVLQGSRIQVSERRPMRILVKVPHLKRKFSLEVYPKDTVARVKDKVRELEGTTTTTNRRMVVFAGLLELDDNKRLTEYGLSDGMEVWVFFRLKVVLQPARGKRCVVEVNPMDKVRELRKEVERVQRIMDFSVQGGEYFFIHKQNLMMEEESFDWHNVKHKDVIEIFNGRVVEDPL</sequence>
<organism evidence="2 4">
    <name type="scientific">Acorus gramineus</name>
    <name type="common">Dwarf sweet flag</name>
    <dbReference type="NCBI Taxonomy" id="55184"/>
    <lineage>
        <taxon>Eukaryota</taxon>
        <taxon>Viridiplantae</taxon>
        <taxon>Streptophyta</taxon>
        <taxon>Embryophyta</taxon>
        <taxon>Tracheophyta</taxon>
        <taxon>Spermatophyta</taxon>
        <taxon>Magnoliopsida</taxon>
        <taxon>Liliopsida</taxon>
        <taxon>Acoraceae</taxon>
        <taxon>Acorus</taxon>
    </lineage>
</organism>
<dbReference type="Pfam" id="PF00240">
    <property type="entry name" value="ubiquitin"/>
    <property type="match status" value="2"/>
</dbReference>
<dbReference type="SUPFAM" id="SSF54236">
    <property type="entry name" value="Ubiquitin-like"/>
    <property type="match status" value="3"/>
</dbReference>
<reference evidence="2" key="2">
    <citation type="submission" date="2023-06" db="EMBL/GenBank/DDBJ databases">
        <authorList>
            <person name="Ma L."/>
            <person name="Liu K.-W."/>
            <person name="Li Z."/>
            <person name="Hsiao Y.-Y."/>
            <person name="Qi Y."/>
            <person name="Fu T."/>
            <person name="Tang G."/>
            <person name="Zhang D."/>
            <person name="Sun W.-H."/>
            <person name="Liu D.-K."/>
            <person name="Li Y."/>
            <person name="Chen G.-Z."/>
            <person name="Liu X.-D."/>
            <person name="Liao X.-Y."/>
            <person name="Jiang Y.-T."/>
            <person name="Yu X."/>
            <person name="Hao Y."/>
            <person name="Huang J."/>
            <person name="Zhao X.-W."/>
            <person name="Ke S."/>
            <person name="Chen Y.-Y."/>
            <person name="Wu W.-L."/>
            <person name="Hsu J.-L."/>
            <person name="Lin Y.-F."/>
            <person name="Huang M.-D."/>
            <person name="Li C.-Y."/>
            <person name="Huang L."/>
            <person name="Wang Z.-W."/>
            <person name="Zhao X."/>
            <person name="Zhong W.-Y."/>
            <person name="Peng D.-H."/>
            <person name="Ahmad S."/>
            <person name="Lan S."/>
            <person name="Zhang J.-S."/>
            <person name="Tsai W.-C."/>
            <person name="Van De Peer Y."/>
            <person name="Liu Z.-J."/>
        </authorList>
    </citation>
    <scope>NUCLEOTIDE SEQUENCE</scope>
    <source>
        <strain evidence="2">SCP</strain>
        <tissue evidence="2">Leaves</tissue>
    </source>
</reference>
<dbReference type="GO" id="GO:0043161">
    <property type="term" value="P:proteasome-mediated ubiquitin-dependent protein catabolic process"/>
    <property type="evidence" value="ECO:0007669"/>
    <property type="project" value="TreeGrafter"/>
</dbReference>
<name>A0AAV8ZVG5_ACOGR</name>
<dbReference type="EMBL" id="JAUJYN010000083">
    <property type="protein sequence ID" value="KAK1256762.1"/>
    <property type="molecule type" value="Genomic_DNA"/>
</dbReference>
<accession>A0AAV8ZVG5</accession>
<dbReference type="Proteomes" id="UP001179952">
    <property type="component" value="Unassembled WGS sequence"/>
</dbReference>
<dbReference type="GO" id="GO:0070628">
    <property type="term" value="F:proteasome binding"/>
    <property type="evidence" value="ECO:0007669"/>
    <property type="project" value="TreeGrafter"/>
</dbReference>
<dbReference type="GO" id="GO:0031593">
    <property type="term" value="F:polyubiquitin modification-dependent protein binding"/>
    <property type="evidence" value="ECO:0007669"/>
    <property type="project" value="TreeGrafter"/>
</dbReference>
<dbReference type="EMBL" id="JAUJYN010000004">
    <property type="protein sequence ID" value="KAK1272972.1"/>
    <property type="molecule type" value="Genomic_DNA"/>
</dbReference>
<keyword evidence="4" id="KW-1185">Reference proteome</keyword>
<evidence type="ECO:0000259" key="1">
    <source>
        <dbReference type="PROSITE" id="PS50053"/>
    </source>
</evidence>
<dbReference type="Gene3D" id="3.10.20.90">
    <property type="entry name" value="Phosphatidylinositol 3-kinase Catalytic Subunit, Chain A, domain 1"/>
    <property type="match status" value="2"/>
</dbReference>
<dbReference type="PROSITE" id="PS50053">
    <property type="entry name" value="UBIQUITIN_2"/>
    <property type="match status" value="2"/>
</dbReference>
<dbReference type="PANTHER" id="PTHR10621:SF38">
    <property type="entry name" value="UBIQUITIN DOMAIN-CONTAINING PROTEIN 7SL RNA1-RELATED"/>
    <property type="match status" value="1"/>
</dbReference>
<feature type="domain" description="Ubiquitin-like" evidence="1">
    <location>
        <begin position="1"/>
        <end position="75"/>
    </location>
</feature>
<gene>
    <name evidence="3" type="ORF">QJS04_geneDACA012339</name>
    <name evidence="2" type="ORF">QJS04_geneDACA023978</name>
</gene>
<dbReference type="SMART" id="SM00213">
    <property type="entry name" value="UBQ"/>
    <property type="match status" value="2"/>
</dbReference>
<dbReference type="InterPro" id="IPR029071">
    <property type="entry name" value="Ubiquitin-like_domsf"/>
</dbReference>
<dbReference type="GO" id="GO:0005654">
    <property type="term" value="C:nucleoplasm"/>
    <property type="evidence" value="ECO:0007669"/>
    <property type="project" value="TreeGrafter"/>
</dbReference>
<feature type="domain" description="Ubiquitin-like" evidence="1">
    <location>
        <begin position="76"/>
        <end position="151"/>
    </location>
</feature>
<evidence type="ECO:0000313" key="3">
    <source>
        <dbReference type="EMBL" id="KAK1272972.1"/>
    </source>
</evidence>
<dbReference type="CDD" id="cd17039">
    <property type="entry name" value="Ubl_ubiquitin_like"/>
    <property type="match status" value="2"/>
</dbReference>
<protein>
    <recommendedName>
        <fullName evidence="1">Ubiquitin-like domain-containing protein</fullName>
    </recommendedName>
</protein>
<dbReference type="PANTHER" id="PTHR10621">
    <property type="entry name" value="UV EXCISION REPAIR PROTEIN RAD23"/>
    <property type="match status" value="1"/>
</dbReference>
<evidence type="ECO:0000313" key="4">
    <source>
        <dbReference type="Proteomes" id="UP001179952"/>
    </source>
</evidence>
<comment type="caution">
    <text evidence="2">The sequence shown here is derived from an EMBL/GenBank/DDBJ whole genome shotgun (WGS) entry which is preliminary data.</text>
</comment>
<dbReference type="GO" id="GO:0005829">
    <property type="term" value="C:cytosol"/>
    <property type="evidence" value="ECO:0007669"/>
    <property type="project" value="TreeGrafter"/>
</dbReference>
<reference evidence="2" key="1">
    <citation type="journal article" date="2023" name="Nat. Commun.">
        <title>Diploid and tetraploid genomes of Acorus and the evolution of monocots.</title>
        <authorList>
            <person name="Ma L."/>
            <person name="Liu K.W."/>
            <person name="Li Z."/>
            <person name="Hsiao Y.Y."/>
            <person name="Qi Y."/>
            <person name="Fu T."/>
            <person name="Tang G.D."/>
            <person name="Zhang D."/>
            <person name="Sun W.H."/>
            <person name="Liu D.K."/>
            <person name="Li Y."/>
            <person name="Chen G.Z."/>
            <person name="Liu X.D."/>
            <person name="Liao X.Y."/>
            <person name="Jiang Y.T."/>
            <person name="Yu X."/>
            <person name="Hao Y."/>
            <person name="Huang J."/>
            <person name="Zhao X.W."/>
            <person name="Ke S."/>
            <person name="Chen Y.Y."/>
            <person name="Wu W.L."/>
            <person name="Hsu J.L."/>
            <person name="Lin Y.F."/>
            <person name="Huang M.D."/>
            <person name="Li C.Y."/>
            <person name="Huang L."/>
            <person name="Wang Z.W."/>
            <person name="Zhao X."/>
            <person name="Zhong W.Y."/>
            <person name="Peng D.H."/>
            <person name="Ahmad S."/>
            <person name="Lan S."/>
            <person name="Zhang J.S."/>
            <person name="Tsai W.C."/>
            <person name="Van de Peer Y."/>
            <person name="Liu Z.J."/>
        </authorList>
    </citation>
    <scope>NUCLEOTIDE SEQUENCE</scope>
    <source>
        <strain evidence="2">SCP</strain>
    </source>
</reference>
<dbReference type="GO" id="GO:0043130">
    <property type="term" value="F:ubiquitin binding"/>
    <property type="evidence" value="ECO:0007669"/>
    <property type="project" value="TreeGrafter"/>
</dbReference>
<evidence type="ECO:0000313" key="2">
    <source>
        <dbReference type="EMBL" id="KAK1256762.1"/>
    </source>
</evidence>
<proteinExistence type="predicted"/>
<dbReference type="InterPro" id="IPR000626">
    <property type="entry name" value="Ubiquitin-like_dom"/>
</dbReference>